<feature type="compositionally biased region" description="Basic residues" evidence="1">
    <location>
        <begin position="1"/>
        <end position="10"/>
    </location>
</feature>
<sequence length="78" mass="8625">RKRNFAKVHTTRQLPGNSQTCPRPFNEVVELYVGVLSPAALHTGTRQHTGPRYRAIRITVESCQGKVKPGETVDATVP</sequence>
<feature type="compositionally biased region" description="Polar residues" evidence="1">
    <location>
        <begin position="11"/>
        <end position="21"/>
    </location>
</feature>
<reference evidence="2 3" key="1">
    <citation type="submission" date="2015-07" db="EMBL/GenBank/DDBJ databases">
        <title>The genome of Habropoda laboriosa.</title>
        <authorList>
            <person name="Pan H."/>
            <person name="Kapheim K."/>
        </authorList>
    </citation>
    <scope>NUCLEOTIDE SEQUENCE [LARGE SCALE GENOMIC DNA]</scope>
    <source>
        <strain evidence="2">0110345459</strain>
    </source>
</reference>
<name>A0A0L7QZV0_9HYME</name>
<proteinExistence type="predicted"/>
<dbReference type="Proteomes" id="UP000053825">
    <property type="component" value="Unassembled WGS sequence"/>
</dbReference>
<dbReference type="AlphaFoldDB" id="A0A0L7QZV0"/>
<protein>
    <submittedName>
        <fullName evidence="2">Uncharacterized protein</fullName>
    </submittedName>
</protein>
<evidence type="ECO:0000313" key="3">
    <source>
        <dbReference type="Proteomes" id="UP000053825"/>
    </source>
</evidence>
<keyword evidence="3" id="KW-1185">Reference proteome</keyword>
<accession>A0A0L7QZV0</accession>
<feature type="region of interest" description="Disordered" evidence="1">
    <location>
        <begin position="1"/>
        <end position="21"/>
    </location>
</feature>
<organism evidence="2 3">
    <name type="scientific">Habropoda laboriosa</name>
    <dbReference type="NCBI Taxonomy" id="597456"/>
    <lineage>
        <taxon>Eukaryota</taxon>
        <taxon>Metazoa</taxon>
        <taxon>Ecdysozoa</taxon>
        <taxon>Arthropoda</taxon>
        <taxon>Hexapoda</taxon>
        <taxon>Insecta</taxon>
        <taxon>Pterygota</taxon>
        <taxon>Neoptera</taxon>
        <taxon>Endopterygota</taxon>
        <taxon>Hymenoptera</taxon>
        <taxon>Apocrita</taxon>
        <taxon>Aculeata</taxon>
        <taxon>Apoidea</taxon>
        <taxon>Anthophila</taxon>
        <taxon>Apidae</taxon>
        <taxon>Habropoda</taxon>
    </lineage>
</organism>
<evidence type="ECO:0000256" key="1">
    <source>
        <dbReference type="SAM" id="MobiDB-lite"/>
    </source>
</evidence>
<gene>
    <name evidence="2" type="ORF">WH47_02403</name>
</gene>
<dbReference type="EMBL" id="KQ414673">
    <property type="protein sequence ID" value="KOC64149.1"/>
    <property type="molecule type" value="Genomic_DNA"/>
</dbReference>
<evidence type="ECO:0000313" key="2">
    <source>
        <dbReference type="EMBL" id="KOC64149.1"/>
    </source>
</evidence>
<feature type="non-terminal residue" evidence="2">
    <location>
        <position position="1"/>
    </location>
</feature>